<dbReference type="Pfam" id="PF14222">
    <property type="entry name" value="MOR2-PAG1_N"/>
    <property type="match status" value="1"/>
</dbReference>
<gene>
    <name evidence="2" type="ORF">Ciccas_001834</name>
</gene>
<dbReference type="Proteomes" id="UP001626550">
    <property type="component" value="Unassembled WGS sequence"/>
</dbReference>
<keyword evidence="3" id="KW-1185">Reference proteome</keyword>
<evidence type="ECO:0000313" key="2">
    <source>
        <dbReference type="EMBL" id="KAL3319496.1"/>
    </source>
</evidence>
<dbReference type="EMBL" id="JBJKFK010000131">
    <property type="protein sequence ID" value="KAL3319496.1"/>
    <property type="molecule type" value="Genomic_DNA"/>
</dbReference>
<reference evidence="2 3" key="1">
    <citation type="submission" date="2024-11" db="EMBL/GenBank/DDBJ databases">
        <title>Adaptive evolution of stress response genes in parasites aligns with host niche diversity.</title>
        <authorList>
            <person name="Hahn C."/>
            <person name="Resl P."/>
        </authorList>
    </citation>
    <scope>NUCLEOTIDE SEQUENCE [LARGE SCALE GENOMIC DNA]</scope>
    <source>
        <strain evidence="2">EGGRZ-B1_66</strain>
        <tissue evidence="2">Body</tissue>
    </source>
</reference>
<proteinExistence type="predicted"/>
<feature type="domain" description="Cell morphogenesis protein N-terminal" evidence="1">
    <location>
        <begin position="108"/>
        <end position="595"/>
    </location>
</feature>
<protein>
    <recommendedName>
        <fullName evidence="1">Cell morphogenesis protein N-terminal domain-containing protein</fullName>
    </recommendedName>
</protein>
<dbReference type="PANTHER" id="PTHR12295">
    <property type="entry name" value="FURRY-RELATED"/>
    <property type="match status" value="1"/>
</dbReference>
<dbReference type="PANTHER" id="PTHR12295:SF30">
    <property type="entry name" value="PROTEIN FURRY"/>
    <property type="match status" value="1"/>
</dbReference>
<sequence length="612" mass="70431">MQQFLQQAHQKVEKAVEPINLEENNTSNIVRIMRIHEDVNFRQLLSALRSASEHSLPSLLDAILSWYSLQHSSSLKEPDKEPNSSSSEIFTHMNNLTHSNSDLKTLSERRDLAIDVLFCQVLSSILKQLPLHPGHDTKVRIILDHCFTHFRYKNELLSSHNKQNINEVAAMYAKVVGVIAQSRFQLVKQAFMQKLDEFKGKESTSKDLHSIIPLILGLQSFRVNMYPIEDFVNCFQFLQDLARYFLYVREREVKHALARLFVEILVPVVFAARYEINIPALKNFVNLLYQPCFEMSSKKKHLPYLLQMTTCILCVSTKQFFLAQLPNLMSICINQIKNRDQKFAKVGLESLYCLLWVYVVRFKCEKHSDTQQKLNLVVGALFPKGSKILAQKETDYSVLVEIIKVIAQEKLEFAVREIIFELIGANKLQKFSMMPERMTIGLNALLAIASQAPGKVAENGSAQQHQVSNPYGRLFGVLPAHQRRLFSAKETTHDNMIPEVLQPYINQVHRAFEMILRSLDNQVCRSMVLANPRDEDVDRTQKILLLKTCVQCIPRIIPDTIEKQELVELLTRMTMITDEEIKYMAQQAILSLISEIPSYRVPTLQGEILQIY</sequence>
<dbReference type="AlphaFoldDB" id="A0ABD2QL77"/>
<evidence type="ECO:0000313" key="3">
    <source>
        <dbReference type="Proteomes" id="UP001626550"/>
    </source>
</evidence>
<evidence type="ECO:0000259" key="1">
    <source>
        <dbReference type="Pfam" id="PF14222"/>
    </source>
</evidence>
<dbReference type="InterPro" id="IPR039867">
    <property type="entry name" value="Furry/Tao3/Mor2"/>
</dbReference>
<comment type="caution">
    <text evidence="2">The sequence shown here is derived from an EMBL/GenBank/DDBJ whole genome shotgun (WGS) entry which is preliminary data.</text>
</comment>
<name>A0ABD2QL77_9PLAT</name>
<organism evidence="2 3">
    <name type="scientific">Cichlidogyrus casuarinus</name>
    <dbReference type="NCBI Taxonomy" id="1844966"/>
    <lineage>
        <taxon>Eukaryota</taxon>
        <taxon>Metazoa</taxon>
        <taxon>Spiralia</taxon>
        <taxon>Lophotrochozoa</taxon>
        <taxon>Platyhelminthes</taxon>
        <taxon>Monogenea</taxon>
        <taxon>Monopisthocotylea</taxon>
        <taxon>Dactylogyridea</taxon>
        <taxon>Ancyrocephalidae</taxon>
        <taxon>Cichlidogyrus</taxon>
    </lineage>
</organism>
<accession>A0ABD2QL77</accession>
<dbReference type="InterPro" id="IPR025614">
    <property type="entry name" value="Cell_morpho_N"/>
</dbReference>